<dbReference type="InterPro" id="IPR036681">
    <property type="entry name" value="PgpA-like_sf"/>
</dbReference>
<dbReference type="PIRSF" id="PIRSF019587">
    <property type="entry name" value="PGPase"/>
    <property type="match status" value="1"/>
</dbReference>
<accession>A0A2A6E1M9</accession>
<dbReference type="InterPro" id="IPR026038">
    <property type="entry name" value="Put_PGPase"/>
</dbReference>
<dbReference type="Proteomes" id="UP000243688">
    <property type="component" value="Unassembled WGS sequence"/>
</dbReference>
<name>A0A2A6E1M9_9BACL</name>
<dbReference type="EMBL" id="MOXJ01000006">
    <property type="protein sequence ID" value="PDO11040.1"/>
    <property type="molecule type" value="Genomic_DNA"/>
</dbReference>
<protein>
    <submittedName>
        <fullName evidence="2">Phosphatidylglycerophosphatase A</fullName>
    </submittedName>
</protein>
<dbReference type="CDD" id="cd06971">
    <property type="entry name" value="PgpA"/>
    <property type="match status" value="1"/>
</dbReference>
<proteinExistence type="predicted"/>
<dbReference type="GO" id="GO:0006629">
    <property type="term" value="P:lipid metabolic process"/>
    <property type="evidence" value="ECO:0007669"/>
    <property type="project" value="InterPro"/>
</dbReference>
<comment type="caution">
    <text evidence="2">The sequence shown here is derived from an EMBL/GenBank/DDBJ whole genome shotgun (WGS) entry which is preliminary data.</text>
</comment>
<evidence type="ECO:0000313" key="2">
    <source>
        <dbReference type="EMBL" id="PDO11040.1"/>
    </source>
</evidence>
<dbReference type="Pfam" id="PF04608">
    <property type="entry name" value="PgpA"/>
    <property type="match status" value="1"/>
</dbReference>
<reference evidence="2 3" key="1">
    <citation type="submission" date="2016-12" db="EMBL/GenBank/DDBJ databases">
        <title>Candidatus Reconcilibacillus cellulovorans genome.</title>
        <authorList>
            <person name="Kolinko S."/>
            <person name="Wu Y.-W."/>
            <person name="Tachea F."/>
            <person name="Denzel E."/>
            <person name="Hiras J."/>
            <person name="Baecker N."/>
            <person name="Chan L.J."/>
            <person name="Eichorst S.A."/>
            <person name="Frey D."/>
            <person name="Adams P.D."/>
            <person name="Pray T."/>
            <person name="Tanjore D."/>
            <person name="Petzold C.J."/>
            <person name="Gladden J.M."/>
            <person name="Simmons B.A."/>
            <person name="Singer S.W."/>
        </authorList>
    </citation>
    <scope>NUCLEOTIDE SEQUENCE [LARGE SCALE GENOMIC DNA]</scope>
    <source>
        <strain evidence="2">JTherm</strain>
    </source>
</reference>
<dbReference type="GO" id="GO:0008962">
    <property type="term" value="F:phosphatidylglycerophosphatase activity"/>
    <property type="evidence" value="ECO:0007669"/>
    <property type="project" value="InterPro"/>
</dbReference>
<gene>
    <name evidence="2" type="ORF">BLM47_04280</name>
</gene>
<organism evidence="2 3">
    <name type="scientific">Candidatus Reconcilbacillus cellulovorans</name>
    <dbReference type="NCBI Taxonomy" id="1906605"/>
    <lineage>
        <taxon>Bacteria</taxon>
        <taxon>Bacillati</taxon>
        <taxon>Bacillota</taxon>
        <taxon>Bacilli</taxon>
        <taxon>Bacillales</taxon>
        <taxon>Paenibacillaceae</taxon>
        <taxon>Candidatus Reconcilbacillus</taxon>
    </lineage>
</organism>
<evidence type="ECO:0000259" key="1">
    <source>
        <dbReference type="Pfam" id="PF04608"/>
    </source>
</evidence>
<evidence type="ECO:0000313" key="3">
    <source>
        <dbReference type="Proteomes" id="UP000243688"/>
    </source>
</evidence>
<dbReference type="Gene3D" id="1.10.3760.10">
    <property type="entry name" value="PgpA-like"/>
    <property type="match status" value="1"/>
</dbReference>
<feature type="domain" description="YutG/PgpA" evidence="1">
    <location>
        <begin position="28"/>
        <end position="163"/>
    </location>
</feature>
<sequence>MHPERTESGCDEIARSARIWLIRRGVTAEDIAELVYVLQKDYIPGLTRDECLENVEHALSKRDVQNAVLTGIQLDELAEQGKLTQPLLAMIREDDRLYGCDEALATAIVGVYGTIGLTNYGYIDRLKPGILRKLDDRRDGETHTFLDDIVGALAAAAASRIAHRRAAVRV</sequence>
<dbReference type="InterPro" id="IPR007686">
    <property type="entry name" value="YutG/PgpA"/>
</dbReference>
<dbReference type="SUPFAM" id="SSF101307">
    <property type="entry name" value="YutG-like"/>
    <property type="match status" value="1"/>
</dbReference>
<dbReference type="AlphaFoldDB" id="A0A2A6E1M9"/>